<sequence length="342" mass="37347">MAPSGSELSRSYFEHVVRPAVEARWPRLAYAAARLGSGSDVLGLDDAMSRDHDWGLRLDLLVPAGLVDDVDAHLTESLPESFAGHPTRFATTWDPAVRHRVQVGTARDLAVSRLGLDPTTVLTVADWLSLTGQAVLEVTAGEVFVDRAGELSGIRRRLGWYPDDVWRHVVAVDWARIAQELPFVGRTGQRGDDLGSRVVAARLAGIAMHLGHLLERRWPPYAKWLGTSFTRLPRAGAAAEALQAAVTADGWREREDGLVAALRMLHRTQGAAGLPTVEDPVEPFWDRPYRGVREAAVRVVEESIADPAVRALPRGVGSLEQRSDNVDVLMSRGPVGRGRARP</sequence>
<organism evidence="2 3">
    <name type="scientific">Terrabacter aerolatus</name>
    <dbReference type="NCBI Taxonomy" id="422442"/>
    <lineage>
        <taxon>Bacteria</taxon>
        <taxon>Bacillati</taxon>
        <taxon>Actinomycetota</taxon>
        <taxon>Actinomycetes</taxon>
        <taxon>Micrococcales</taxon>
        <taxon>Intrasporangiaceae</taxon>
        <taxon>Terrabacter</taxon>
    </lineage>
</organism>
<dbReference type="OrthoDB" id="3030at2"/>
<reference evidence="2 3" key="1">
    <citation type="submission" date="2019-07" db="EMBL/GenBank/DDBJ databases">
        <title>Whole genome shotgun sequence of Terrabacter aerolatus NBRC 106305.</title>
        <authorList>
            <person name="Hosoyama A."/>
            <person name="Uohara A."/>
            <person name="Ohji S."/>
            <person name="Ichikawa N."/>
        </authorList>
    </citation>
    <scope>NUCLEOTIDE SEQUENCE [LARGE SCALE GENOMIC DNA]</scope>
    <source>
        <strain evidence="2 3">NBRC 106305</strain>
    </source>
</reference>
<dbReference type="RefSeq" id="WP_147066501.1">
    <property type="nucleotide sequence ID" value="NZ_BAAARO010000012.1"/>
</dbReference>
<gene>
    <name evidence="2" type="ORF">TAE01_22930</name>
</gene>
<feature type="domain" description="DUF4037" evidence="1">
    <location>
        <begin position="127"/>
        <end position="225"/>
    </location>
</feature>
<evidence type="ECO:0000313" key="3">
    <source>
        <dbReference type="Proteomes" id="UP000321534"/>
    </source>
</evidence>
<comment type="caution">
    <text evidence="2">The sequence shown here is derived from an EMBL/GenBank/DDBJ whole genome shotgun (WGS) entry which is preliminary data.</text>
</comment>
<accession>A0A512D1Z6</accession>
<dbReference type="AlphaFoldDB" id="A0A512D1Z6"/>
<evidence type="ECO:0000259" key="1">
    <source>
        <dbReference type="Pfam" id="PF13228"/>
    </source>
</evidence>
<evidence type="ECO:0000313" key="2">
    <source>
        <dbReference type="EMBL" id="GEO30483.1"/>
    </source>
</evidence>
<dbReference type="EMBL" id="BJYX01000011">
    <property type="protein sequence ID" value="GEO30483.1"/>
    <property type="molecule type" value="Genomic_DNA"/>
</dbReference>
<protein>
    <recommendedName>
        <fullName evidence="1">DUF4037 domain-containing protein</fullName>
    </recommendedName>
</protein>
<proteinExistence type="predicted"/>
<keyword evidence="3" id="KW-1185">Reference proteome</keyword>
<dbReference type="Proteomes" id="UP000321534">
    <property type="component" value="Unassembled WGS sequence"/>
</dbReference>
<name>A0A512D1Z6_9MICO</name>
<dbReference type="Pfam" id="PF13228">
    <property type="entry name" value="DUF4037"/>
    <property type="match status" value="1"/>
</dbReference>
<dbReference type="InterPro" id="IPR025117">
    <property type="entry name" value="DUF4037"/>
</dbReference>